<keyword evidence="4" id="KW-1185">Reference proteome</keyword>
<evidence type="ECO:0000313" key="3">
    <source>
        <dbReference type="EMBL" id="PWK93255.1"/>
    </source>
</evidence>
<organism evidence="3 4">
    <name type="scientific">Hallerella porci</name>
    <dbReference type="NCBI Taxonomy" id="1945871"/>
    <lineage>
        <taxon>Bacteria</taxon>
        <taxon>Pseudomonadati</taxon>
        <taxon>Fibrobacterota</taxon>
        <taxon>Fibrobacteria</taxon>
        <taxon>Fibrobacterales</taxon>
        <taxon>Fibrobacteraceae</taxon>
        <taxon>Hallerella</taxon>
    </lineage>
</organism>
<dbReference type="SUPFAM" id="SSF74853">
    <property type="entry name" value="Lamin A/C globular tail domain"/>
    <property type="match status" value="1"/>
</dbReference>
<feature type="signal peptide" evidence="1">
    <location>
        <begin position="1"/>
        <end position="25"/>
    </location>
</feature>
<accession>A0ABX5LJY1</accession>
<proteinExistence type="predicted"/>
<sequence length="908" mass="100983">MRWSGIFALFLVFAVACSDSDSASAVEEPIDEPTLPFVRSAPVLFTEVNPKNNSFEDEDGDKSDWIELFNPADSAVSLAGYSLTNDLNEPHKWTFGDVKIPAQGFLIVFFSKKNRPDYAIPSDSINMLGGGAWGWSDAQSSPVAGTSFAKPWLSSRYLSKENGANVLSGQMQLGENEELGWSSACIFVGVGTGSSHDGHDLSKTNQLLLTGFVTKNEELELRLTQTDLDDWKGWPTKITGTGDSSTTYLITLPTEGNFPDLKNIYGSRFSAVNSYKNPVQFKFTSFVARNQGHFPHTNFKLPQEGGNIFLLDSTGTLRDSIAYPKVPSGKSYSFAGSGWGFATPNPMEFSLESYAGQAVDSYQLPASGFYSVPFTISFGSDPLSGIHCEAGGKLPTELSPTMLGDLTISTTTVLRCATFHEGMIPSEILTRTYIFEPQPSIAVAFITADPNQLFSPDSGLYEEGPNASSEEPHYGANYWLDKTIPADLTFFEPGSTSPAFEISAGYEIFGNYSRANPKKSFALKFRKKYGSAALEYRIFPEHPDLKRFKDLVFRNNGGNWSQDYLRDRLGSSITRGLGLDYQKARPSVVYYNGEYYGIHNIRERLNENYFTTNYGISETAIDLLKCDQSATAGSPANYVELEEYVKSHDLADSAAFAYVATQMDVDNYTNYIQTEIYIANQDWPANNMKMWRSRAPQTKWKWILYDLDFGFNNGHSQYSDIDMFHFILDSTATGYPNGKEYTVLIRNLLKNENYRNRFVNRFSALLAGKFSADSVIARERLLMQEISSEISHDQERWNHSSSYMESHVETIEEFATSRPAEVLSEMQSVFELGKMQTIAVEPNGCGTILVDGIPLRQTTELKLFADVPVTLSVENGAGCTFSGWTDGETSLSRTILPMDGNIYVANFR</sequence>
<dbReference type="EMBL" id="QGHD01000029">
    <property type="protein sequence ID" value="PWK93255.1"/>
    <property type="molecule type" value="Genomic_DNA"/>
</dbReference>
<gene>
    <name evidence="3" type="ORF">B0H50_12923</name>
</gene>
<dbReference type="Pfam" id="PF08757">
    <property type="entry name" value="CotH"/>
    <property type="match status" value="1"/>
</dbReference>
<evidence type="ECO:0000313" key="4">
    <source>
        <dbReference type="Proteomes" id="UP000245523"/>
    </source>
</evidence>
<dbReference type="PROSITE" id="PS51257">
    <property type="entry name" value="PROKAR_LIPOPROTEIN"/>
    <property type="match status" value="1"/>
</dbReference>
<dbReference type="InterPro" id="IPR014867">
    <property type="entry name" value="Spore_coat_CotH_CotH2/3/7"/>
</dbReference>
<feature type="chain" id="PRO_5046522833" evidence="1">
    <location>
        <begin position="26"/>
        <end position="908"/>
    </location>
</feature>
<evidence type="ECO:0000256" key="1">
    <source>
        <dbReference type="SAM" id="SignalP"/>
    </source>
</evidence>
<dbReference type="InterPro" id="IPR001322">
    <property type="entry name" value="Lamin_tail_dom"/>
</dbReference>
<reference evidence="3 4" key="1">
    <citation type="submission" date="2018-05" db="EMBL/GenBank/DDBJ databases">
        <title>Animal gut microbial communities from fecal samples from Wisconsin, USA.</title>
        <authorList>
            <person name="Neumann A."/>
        </authorList>
    </citation>
    <scope>NUCLEOTIDE SEQUENCE [LARGE SCALE GENOMIC DNA]</scope>
    <source>
        <strain evidence="3 4">UWS4</strain>
    </source>
</reference>
<dbReference type="PROSITE" id="PS51841">
    <property type="entry name" value="LTD"/>
    <property type="match status" value="1"/>
</dbReference>
<dbReference type="InterPro" id="IPR036415">
    <property type="entry name" value="Lamin_tail_dom_sf"/>
</dbReference>
<name>A0ABX5LJY1_9BACT</name>
<feature type="domain" description="LTD" evidence="2">
    <location>
        <begin position="33"/>
        <end position="192"/>
    </location>
</feature>
<comment type="caution">
    <text evidence="3">The sequence shown here is derived from an EMBL/GenBank/DDBJ whole genome shotgun (WGS) entry which is preliminary data.</text>
</comment>
<protein>
    <submittedName>
        <fullName evidence="3">CotH protein</fullName>
    </submittedName>
</protein>
<evidence type="ECO:0000259" key="2">
    <source>
        <dbReference type="PROSITE" id="PS51841"/>
    </source>
</evidence>
<dbReference type="Proteomes" id="UP000245523">
    <property type="component" value="Unassembled WGS sequence"/>
</dbReference>
<dbReference type="RefSeq" id="WP_109587735.1">
    <property type="nucleotide sequence ID" value="NZ_QGHD01000029.1"/>
</dbReference>
<keyword evidence="1" id="KW-0732">Signal</keyword>